<protein>
    <submittedName>
        <fullName evidence="1">Uncharacterized protein</fullName>
    </submittedName>
</protein>
<sequence length="39" mass="4890">MSCRRVLRPLLQRVRFNLRDYEPTVLYDTPMWCEWSMQV</sequence>
<dbReference type="EMBL" id="KN550554">
    <property type="protein sequence ID" value="KHJ93891.1"/>
    <property type="molecule type" value="Genomic_DNA"/>
</dbReference>
<reference evidence="1 2" key="1">
    <citation type="submission" date="2014-03" db="EMBL/GenBank/DDBJ databases">
        <title>Draft genome of the hookworm Oesophagostomum dentatum.</title>
        <authorList>
            <person name="Mitreva M."/>
        </authorList>
    </citation>
    <scope>NUCLEOTIDE SEQUENCE [LARGE SCALE GENOMIC DNA]</scope>
    <source>
        <strain evidence="1 2">OD-Hann</strain>
    </source>
</reference>
<dbReference type="Proteomes" id="UP000053660">
    <property type="component" value="Unassembled WGS sequence"/>
</dbReference>
<accession>A0A0B1TCP2</accession>
<evidence type="ECO:0000313" key="2">
    <source>
        <dbReference type="Proteomes" id="UP000053660"/>
    </source>
</evidence>
<organism evidence="1 2">
    <name type="scientific">Oesophagostomum dentatum</name>
    <name type="common">Nodular worm</name>
    <dbReference type="NCBI Taxonomy" id="61180"/>
    <lineage>
        <taxon>Eukaryota</taxon>
        <taxon>Metazoa</taxon>
        <taxon>Ecdysozoa</taxon>
        <taxon>Nematoda</taxon>
        <taxon>Chromadorea</taxon>
        <taxon>Rhabditida</taxon>
        <taxon>Rhabditina</taxon>
        <taxon>Rhabditomorpha</taxon>
        <taxon>Strongyloidea</taxon>
        <taxon>Strongylidae</taxon>
        <taxon>Oesophagostomum</taxon>
    </lineage>
</organism>
<dbReference type="AlphaFoldDB" id="A0A0B1TCP2"/>
<name>A0A0B1TCP2_OESDE</name>
<keyword evidence="2" id="KW-1185">Reference proteome</keyword>
<proteinExistence type="predicted"/>
<evidence type="ECO:0000313" key="1">
    <source>
        <dbReference type="EMBL" id="KHJ93891.1"/>
    </source>
</evidence>
<gene>
    <name evidence="1" type="ORF">OESDEN_06185</name>
</gene>